<name>G4TRP9_SERID</name>
<evidence type="ECO:0000313" key="3">
    <source>
        <dbReference type="Proteomes" id="UP000007148"/>
    </source>
</evidence>
<evidence type="ECO:0000256" key="1">
    <source>
        <dbReference type="SAM" id="MobiDB-lite"/>
    </source>
</evidence>
<gene>
    <name evidence="2" type="ORF">PIIN_07946</name>
</gene>
<dbReference type="HOGENOM" id="CLU_918653_0_0_1"/>
<dbReference type="AlphaFoldDB" id="G4TRP9"/>
<dbReference type="Proteomes" id="UP000007148">
    <property type="component" value="Unassembled WGS sequence"/>
</dbReference>
<sequence length="303" mass="34023">MFLVLACNAYRLRDISDFLDMAWGTVDADSVRSQADLDALNVDLRQDMDFQNEMFAGGRTRQACQDGTTLKLADLEDERISLKPFIQSHLSSTNDETLIVLTYDWKSSKSFLNAIGVDTGSWRSNLDDLLRPKENLRDEDHAALVQGVYRTTQASFPAVTKRAVDTEFNIIRFLDVRELYGSAKRSGHLDTNLLEACKDFDMVETESIPPNTFCAGNELSLIWSLFKKMALGPSVDEMWTAQFKDKRISAYSDDEEDENEDGDGTLFSAPPPTQSGSSAQNSAPRNKDPFGLWDADEDRLLDD</sequence>
<comment type="caution">
    <text evidence="2">The sequence shown here is derived from an EMBL/GenBank/DDBJ whole genome shotgun (WGS) entry which is preliminary data.</text>
</comment>
<reference evidence="2 3" key="1">
    <citation type="journal article" date="2011" name="PLoS Pathog.">
        <title>Endophytic Life Strategies Decoded by Genome and Transcriptome Analyses of the Mutualistic Root Symbiont Piriformospora indica.</title>
        <authorList>
            <person name="Zuccaro A."/>
            <person name="Lahrmann U."/>
            <person name="Guldener U."/>
            <person name="Langen G."/>
            <person name="Pfiffi S."/>
            <person name="Biedenkopf D."/>
            <person name="Wong P."/>
            <person name="Samans B."/>
            <person name="Grimm C."/>
            <person name="Basiewicz M."/>
            <person name="Murat C."/>
            <person name="Martin F."/>
            <person name="Kogel K.H."/>
        </authorList>
    </citation>
    <scope>NUCLEOTIDE SEQUENCE [LARGE SCALE GENOMIC DNA]</scope>
    <source>
        <strain evidence="2 3">DSM 11827</strain>
    </source>
</reference>
<feature type="compositionally biased region" description="Polar residues" evidence="1">
    <location>
        <begin position="274"/>
        <end position="284"/>
    </location>
</feature>
<dbReference type="InParanoid" id="G4TRP9"/>
<proteinExistence type="predicted"/>
<feature type="compositionally biased region" description="Acidic residues" evidence="1">
    <location>
        <begin position="252"/>
        <end position="263"/>
    </location>
</feature>
<accession>G4TRP9</accession>
<keyword evidence="3" id="KW-1185">Reference proteome</keyword>
<dbReference type="EMBL" id="CAFZ01000270">
    <property type="protein sequence ID" value="CCA73992.1"/>
    <property type="molecule type" value="Genomic_DNA"/>
</dbReference>
<feature type="region of interest" description="Disordered" evidence="1">
    <location>
        <begin position="250"/>
        <end position="303"/>
    </location>
</feature>
<feature type="compositionally biased region" description="Acidic residues" evidence="1">
    <location>
        <begin position="294"/>
        <end position="303"/>
    </location>
</feature>
<organism evidence="2 3">
    <name type="scientific">Serendipita indica (strain DSM 11827)</name>
    <name type="common">Root endophyte fungus</name>
    <name type="synonym">Piriformospora indica</name>
    <dbReference type="NCBI Taxonomy" id="1109443"/>
    <lineage>
        <taxon>Eukaryota</taxon>
        <taxon>Fungi</taxon>
        <taxon>Dikarya</taxon>
        <taxon>Basidiomycota</taxon>
        <taxon>Agaricomycotina</taxon>
        <taxon>Agaricomycetes</taxon>
        <taxon>Sebacinales</taxon>
        <taxon>Serendipitaceae</taxon>
        <taxon>Serendipita</taxon>
    </lineage>
</organism>
<evidence type="ECO:0000313" key="2">
    <source>
        <dbReference type="EMBL" id="CCA73992.1"/>
    </source>
</evidence>
<protein>
    <submittedName>
        <fullName evidence="2">Uncharacterized protein</fullName>
    </submittedName>
</protein>
<dbReference type="OrthoDB" id="3235609at2759"/>